<evidence type="ECO:0000256" key="2">
    <source>
        <dbReference type="ARBA" id="ARBA00010199"/>
    </source>
</evidence>
<dbReference type="InterPro" id="IPR045069">
    <property type="entry name" value="MATE_euk"/>
</dbReference>
<dbReference type="NCBIfam" id="TIGR00797">
    <property type="entry name" value="matE"/>
    <property type="match status" value="1"/>
</dbReference>
<dbReference type="OrthoDB" id="2126698at2759"/>
<dbReference type="Proteomes" id="UP000189703">
    <property type="component" value="Unplaced"/>
</dbReference>
<dbReference type="GO" id="GO:0022857">
    <property type="term" value="F:transmembrane transporter activity"/>
    <property type="evidence" value="ECO:0000318"/>
    <property type="project" value="GO_Central"/>
</dbReference>
<dbReference type="AlphaFoldDB" id="A0A1U7ZUJ4"/>
<dbReference type="CDD" id="cd13132">
    <property type="entry name" value="MATE_eukaryotic"/>
    <property type="match status" value="1"/>
</dbReference>
<protein>
    <recommendedName>
        <fullName evidence="6">Protein DETOXIFICATION</fullName>
    </recommendedName>
    <alternativeName>
        <fullName evidence="6">Multidrug and toxic compound extrusion protein</fullName>
    </alternativeName>
</protein>
<comment type="caution">
    <text evidence="6">Lacks conserved residue(s) required for the propagation of feature annotation.</text>
</comment>
<keyword evidence="4 6" id="KW-1133">Transmembrane helix</keyword>
<keyword evidence="3 6" id="KW-0812">Transmembrane</keyword>
<dbReference type="GO" id="GO:0015297">
    <property type="term" value="F:antiporter activity"/>
    <property type="evidence" value="ECO:0007669"/>
    <property type="project" value="InterPro"/>
</dbReference>
<keyword evidence="7" id="KW-1185">Reference proteome</keyword>
<dbReference type="GeneID" id="104593783"/>
<accession>A0A1U7ZUJ4</accession>
<dbReference type="PANTHER" id="PTHR11206">
    <property type="entry name" value="MULTIDRUG RESISTANCE PROTEIN"/>
    <property type="match status" value="1"/>
</dbReference>
<feature type="transmembrane region" description="Helical" evidence="6">
    <location>
        <begin position="434"/>
        <end position="454"/>
    </location>
</feature>
<feature type="transmembrane region" description="Helical" evidence="6">
    <location>
        <begin position="236"/>
        <end position="258"/>
    </location>
</feature>
<comment type="similarity">
    <text evidence="2 6">Belongs to the multi antimicrobial extrusion (MATE) (TC 2.A.66.1) family.</text>
</comment>
<sequence length="512" mass="56164">MCPLNESQAVLCGDLLDPKDDEENDETKRGGGEEEDDEIINGIFQRVTMSEVAEELTLLGKIAGPILMTSLLLYSRSIISMLFLGHLGDVELAGGSLAIGFANITGHSVMRGLAMGMEPICCQAYGAKRWVVLSQTYKRSVFLQLLATIPISLLWLYMEPILLWLGQDSIITSTAKVYITFSLPDLLAQAHLHPVRTFLRTQGLTTPLTLTATCAMALHLPINYFLVIHLNLGVRGVALAAAWNTLNLNLGLLLYLLLSKTAVKPWDGSIVSCFQGWRPLLVLTLPSVLSVCLEWWWYEIMLLLCGLLTNPQASVAATGILMQTTSLIYAFPYSLSLGLSTRVGHELGAGRPTRARWATIIGLFVAVVCGLSAFAFTTAVRYTWGKMYTAEQEILKLTSTVLPILGFCELGNCPQTTACGALIGTARPKVGANINFGSFYLVGLPVAVIMGFWLKIGFMGLWFGLVAAQASCMCMMMYTLFHTDWKYQAKRAMELTQTAERNQDDLEASLFN</sequence>
<evidence type="ECO:0000313" key="8">
    <source>
        <dbReference type="RefSeq" id="XP_010252086.1"/>
    </source>
</evidence>
<dbReference type="FunCoup" id="A0A1U7ZUJ4">
    <property type="interactions" value="6"/>
</dbReference>
<feature type="transmembrane region" description="Helical" evidence="6">
    <location>
        <begin position="279"/>
        <end position="298"/>
    </location>
</feature>
<evidence type="ECO:0000256" key="6">
    <source>
        <dbReference type="RuleBase" id="RU004914"/>
    </source>
</evidence>
<dbReference type="GO" id="GO:0016020">
    <property type="term" value="C:membrane"/>
    <property type="evidence" value="ECO:0000318"/>
    <property type="project" value="GO_Central"/>
</dbReference>
<dbReference type="RefSeq" id="XP_010252086.1">
    <property type="nucleotide sequence ID" value="XM_010253784.2"/>
</dbReference>
<comment type="subcellular location">
    <subcellularLocation>
        <location evidence="1">Membrane</location>
        <topology evidence="1">Multi-pass membrane protein</topology>
    </subcellularLocation>
</comment>
<dbReference type="eggNOG" id="KOG1347">
    <property type="taxonomic scope" value="Eukaryota"/>
</dbReference>
<dbReference type="InterPro" id="IPR002528">
    <property type="entry name" value="MATE_fam"/>
</dbReference>
<feature type="transmembrane region" description="Helical" evidence="6">
    <location>
        <begin position="460"/>
        <end position="481"/>
    </location>
</feature>
<feature type="transmembrane region" description="Helical" evidence="6">
    <location>
        <begin position="208"/>
        <end position="230"/>
    </location>
</feature>
<name>A0A1U7ZUJ4_NELNU</name>
<dbReference type="OMA" id="IAMAFNT"/>
<keyword evidence="5 6" id="KW-0472">Membrane</keyword>
<reference evidence="8" key="1">
    <citation type="submission" date="2025-08" db="UniProtKB">
        <authorList>
            <consortium name="RefSeq"/>
        </authorList>
    </citation>
    <scope>IDENTIFICATION</scope>
</reference>
<evidence type="ECO:0000256" key="1">
    <source>
        <dbReference type="ARBA" id="ARBA00004141"/>
    </source>
</evidence>
<gene>
    <name evidence="8" type="primary">LOC104593783</name>
</gene>
<dbReference type="GO" id="GO:1990961">
    <property type="term" value="P:xenobiotic detoxification by transmembrane export across the plasma membrane"/>
    <property type="evidence" value="ECO:0007669"/>
    <property type="project" value="InterPro"/>
</dbReference>
<evidence type="ECO:0000256" key="5">
    <source>
        <dbReference type="ARBA" id="ARBA00023136"/>
    </source>
</evidence>
<feature type="transmembrane region" description="Helical" evidence="6">
    <location>
        <begin position="141"/>
        <end position="158"/>
    </location>
</feature>
<evidence type="ECO:0000313" key="7">
    <source>
        <dbReference type="Proteomes" id="UP000189703"/>
    </source>
</evidence>
<evidence type="ECO:0000256" key="3">
    <source>
        <dbReference type="ARBA" id="ARBA00022692"/>
    </source>
</evidence>
<organism evidence="7 8">
    <name type="scientific">Nelumbo nucifera</name>
    <name type="common">Sacred lotus</name>
    <dbReference type="NCBI Taxonomy" id="4432"/>
    <lineage>
        <taxon>Eukaryota</taxon>
        <taxon>Viridiplantae</taxon>
        <taxon>Streptophyta</taxon>
        <taxon>Embryophyta</taxon>
        <taxon>Tracheophyta</taxon>
        <taxon>Spermatophyta</taxon>
        <taxon>Magnoliopsida</taxon>
        <taxon>Proteales</taxon>
        <taxon>Nelumbonaceae</taxon>
        <taxon>Nelumbo</taxon>
    </lineage>
</organism>
<evidence type="ECO:0000256" key="4">
    <source>
        <dbReference type="ARBA" id="ARBA00022989"/>
    </source>
</evidence>
<dbReference type="Pfam" id="PF01554">
    <property type="entry name" value="MatE"/>
    <property type="match status" value="2"/>
</dbReference>
<dbReference type="KEGG" id="nnu:104593783"/>
<dbReference type="GO" id="GO:0042910">
    <property type="term" value="F:xenobiotic transmembrane transporter activity"/>
    <property type="evidence" value="ECO:0007669"/>
    <property type="project" value="InterPro"/>
</dbReference>
<feature type="transmembrane region" description="Helical" evidence="6">
    <location>
        <begin position="357"/>
        <end position="380"/>
    </location>
</feature>
<proteinExistence type="inferred from homology"/>